<gene>
    <name evidence="1" type="ORF">Agabi119p4_1442</name>
</gene>
<name>A0A8H7KKP4_AGABI</name>
<dbReference type="AlphaFoldDB" id="A0A8H7KKP4"/>
<proteinExistence type="predicted"/>
<organism evidence="1 2">
    <name type="scientific">Agaricus bisporus var. burnettii</name>
    <dbReference type="NCBI Taxonomy" id="192524"/>
    <lineage>
        <taxon>Eukaryota</taxon>
        <taxon>Fungi</taxon>
        <taxon>Dikarya</taxon>
        <taxon>Basidiomycota</taxon>
        <taxon>Agaricomycotina</taxon>
        <taxon>Agaricomycetes</taxon>
        <taxon>Agaricomycetidae</taxon>
        <taxon>Agaricales</taxon>
        <taxon>Agaricineae</taxon>
        <taxon>Agaricaceae</taxon>
        <taxon>Agaricus</taxon>
    </lineage>
</organism>
<comment type="caution">
    <text evidence="1">The sequence shown here is derived from an EMBL/GenBank/DDBJ whole genome shotgun (WGS) entry which is preliminary data.</text>
</comment>
<accession>A0A8H7KKP4</accession>
<sequence length="87" mass="9924">MHLYRERYRAFVLTTAESQPYTTCFGGSKTLQTGLFFSFSFRSADPTGDGEPRRKMQAKTMEAGYEAISGRTTLRNRGVLILHLRKI</sequence>
<protein>
    <submittedName>
        <fullName evidence="1">Uncharacterized protein</fullName>
    </submittedName>
</protein>
<dbReference type="EMBL" id="JABXXO010000002">
    <property type="protein sequence ID" value="KAF7783418.1"/>
    <property type="molecule type" value="Genomic_DNA"/>
</dbReference>
<evidence type="ECO:0000313" key="1">
    <source>
        <dbReference type="EMBL" id="KAF7783418.1"/>
    </source>
</evidence>
<dbReference type="Proteomes" id="UP000629468">
    <property type="component" value="Unassembled WGS sequence"/>
</dbReference>
<reference evidence="1 2" key="1">
    <citation type="journal article" name="Sci. Rep.">
        <title>Telomere-to-telomere assembled and centromere annotated genomes of the two main subspecies of the button mushroom Agaricus bisporus reveal especially polymorphic chromosome ends.</title>
        <authorList>
            <person name="Sonnenberg A.S.M."/>
            <person name="Sedaghat-Telgerd N."/>
            <person name="Lavrijssen B."/>
            <person name="Ohm R.A."/>
            <person name="Hendrickx P.M."/>
            <person name="Scholtmeijer K."/>
            <person name="Baars J.J.P."/>
            <person name="van Peer A."/>
        </authorList>
    </citation>
    <scope>NUCLEOTIDE SEQUENCE [LARGE SCALE GENOMIC DNA]</scope>
    <source>
        <strain evidence="1 2">H119_p4</strain>
    </source>
</reference>
<evidence type="ECO:0000313" key="2">
    <source>
        <dbReference type="Proteomes" id="UP000629468"/>
    </source>
</evidence>